<dbReference type="SMART" id="SM00282">
    <property type="entry name" value="LamG"/>
    <property type="match status" value="1"/>
</dbReference>
<evidence type="ECO:0000313" key="3">
    <source>
        <dbReference type="EMBL" id="MDP9846692.1"/>
    </source>
</evidence>
<reference evidence="3 4" key="1">
    <citation type="submission" date="2023-07" db="EMBL/GenBank/DDBJ databases">
        <title>Sequencing the genomes of 1000 actinobacteria strains.</title>
        <authorList>
            <person name="Klenk H.-P."/>
        </authorList>
    </citation>
    <scope>NUCLEOTIDE SEQUENCE [LARGE SCALE GENOMIC DNA]</scope>
    <source>
        <strain evidence="3 4">DSM 46740</strain>
    </source>
</reference>
<feature type="region of interest" description="Disordered" evidence="1">
    <location>
        <begin position="1"/>
        <end position="29"/>
    </location>
</feature>
<feature type="domain" description="Laminin G" evidence="2">
    <location>
        <begin position="285"/>
        <end position="426"/>
    </location>
</feature>
<dbReference type="SUPFAM" id="SSF48208">
    <property type="entry name" value="Six-hairpin glycosidases"/>
    <property type="match status" value="1"/>
</dbReference>
<dbReference type="SUPFAM" id="SSF49899">
    <property type="entry name" value="Concanavalin A-like lectins/glucanases"/>
    <property type="match status" value="1"/>
</dbReference>
<dbReference type="InterPro" id="IPR008928">
    <property type="entry name" value="6-hairpin_glycosidase_sf"/>
</dbReference>
<sequence>MTIKTDTFSAAPSTRPSAGGRPAGVPDLDDVAGEWMDASELAHLPSLRNQRGQGHVNHDLTSLSWVAAPPFSLGYHTGVLRLDGVALAAQRHRWKPWGVQREHRSAEVTVRSDTRMALSENLLLWQVDVTNERAVPWTCTVSQDLFAMMSHSEVGWGWLYDVPWTEGDYHDFVTLERIRDTTRARSEHLPYLLGAGPRRMRLGRPRVPGIQRDEADAAMLLEYELPSHFSQDKVLPRHDSASGTIRGLRCVPASGGDPVFVFAGDAELEPSTQRTLDGDEFELRDGLVLSFEFRPSTPEGDGVILTHGNHPDSLQLGIEGGRLWFGISGEREHADAPSLTAGQWHAVSVVLGDRQVTLVLDGREVATTRHWSLSRRWSTSTADGVVAVADRHSPARAAYAFDTAPTEIRELGAGAQAIWSLTLGPGETRTIGVVCAYGTDQADVAAAAGRTARAFPEALDGTERGMRRHWDNMFTPGNDDFSGHLPTLRADDPELARAYYMGALTVLYMRNLHASPTEPIFLTGGPRLGPTTTFYWDHSEWSRMYALLEPAGLRSWLRRVLSGPYGDSFGIDARNGGPLGNYYAANDCSLFRLVEHYICVSGDLAFLDERVGEATVADHLERLAYGWKGRRREATGGVLADFGDDSWRLLECVPNYVNVVTSFNAAYVTMMRSLAALLRFRGRDDDAVRAEAEARTLADAVLDLYVEGGRWSIRHPDGVETIGHSLDFGLVAAAMHDDLSETQRRDMVAFVTEHLLTGTWMRALSPDDPIAEFSDRPDHGAGGAFCAWPGVTANGFAKLGRRDLAIALLRLTPQSASGALWGQAMEVLDGDPVRVRVAERGVSNRESIGGAATAEAVIALFDVDPTFADLGTAPVAPAAGHVPGVGVLSNLNVAPASPPPGPPGETSPPR</sequence>
<dbReference type="InterPro" id="IPR001791">
    <property type="entry name" value="Laminin_G"/>
</dbReference>
<dbReference type="EMBL" id="JAUSQU010000001">
    <property type="protein sequence ID" value="MDP9846692.1"/>
    <property type="molecule type" value="Genomic_DNA"/>
</dbReference>
<dbReference type="Proteomes" id="UP001225356">
    <property type="component" value="Unassembled WGS sequence"/>
</dbReference>
<dbReference type="Pfam" id="PF02210">
    <property type="entry name" value="Laminin_G_2"/>
    <property type="match status" value="1"/>
</dbReference>
<accession>A0ABT9QIW1</accession>
<dbReference type="RefSeq" id="WP_307563389.1">
    <property type="nucleotide sequence ID" value="NZ_JAUSQU010000001.1"/>
</dbReference>
<dbReference type="InterPro" id="IPR012341">
    <property type="entry name" value="6hp_glycosidase-like_sf"/>
</dbReference>
<organism evidence="3 4">
    <name type="scientific">Streptosporangium lutulentum</name>
    <dbReference type="NCBI Taxonomy" id="1461250"/>
    <lineage>
        <taxon>Bacteria</taxon>
        <taxon>Bacillati</taxon>
        <taxon>Actinomycetota</taxon>
        <taxon>Actinomycetes</taxon>
        <taxon>Streptosporangiales</taxon>
        <taxon>Streptosporangiaceae</taxon>
        <taxon>Streptosporangium</taxon>
    </lineage>
</organism>
<feature type="compositionally biased region" description="Polar residues" evidence="1">
    <location>
        <begin position="1"/>
        <end position="16"/>
    </location>
</feature>
<name>A0ABT9QIW1_9ACTN</name>
<dbReference type="InterPro" id="IPR013320">
    <property type="entry name" value="ConA-like_dom_sf"/>
</dbReference>
<dbReference type="Gene3D" id="1.50.10.10">
    <property type="match status" value="1"/>
</dbReference>
<protein>
    <recommendedName>
        <fullName evidence="2">Laminin G domain-containing protein</fullName>
    </recommendedName>
</protein>
<evidence type="ECO:0000256" key="1">
    <source>
        <dbReference type="SAM" id="MobiDB-lite"/>
    </source>
</evidence>
<proteinExistence type="predicted"/>
<dbReference type="CDD" id="cd00110">
    <property type="entry name" value="LamG"/>
    <property type="match status" value="1"/>
</dbReference>
<keyword evidence="4" id="KW-1185">Reference proteome</keyword>
<gene>
    <name evidence="3" type="ORF">J2853_005903</name>
</gene>
<evidence type="ECO:0000313" key="4">
    <source>
        <dbReference type="Proteomes" id="UP001225356"/>
    </source>
</evidence>
<dbReference type="Gene3D" id="2.60.120.200">
    <property type="match status" value="1"/>
</dbReference>
<evidence type="ECO:0000259" key="2">
    <source>
        <dbReference type="SMART" id="SM00282"/>
    </source>
</evidence>
<comment type="caution">
    <text evidence="3">The sequence shown here is derived from an EMBL/GenBank/DDBJ whole genome shotgun (WGS) entry which is preliminary data.</text>
</comment>